<keyword evidence="3" id="KW-0443">Lipid metabolism</keyword>
<accession>A0AAN1WF56</accession>
<protein>
    <recommendedName>
        <fullName evidence="6">Dienelactone hydrolase</fullName>
    </recommendedName>
</protein>
<reference evidence="4 5" key="1">
    <citation type="journal article" date="2022" name="IScience">
        <title>An ultrasensitive nanofiber-based assay for enzymatic hydrolysis and deep-sea microbial degradation of cellulose.</title>
        <authorList>
            <person name="Tsudome M."/>
            <person name="Tachioka M."/>
            <person name="Miyazaki M."/>
            <person name="Uchimura K."/>
            <person name="Tsuda M."/>
            <person name="Takaki Y."/>
            <person name="Deguchi S."/>
        </authorList>
    </citation>
    <scope>NUCLEOTIDE SEQUENCE [LARGE SCALE GENOMIC DNA]</scope>
    <source>
        <strain evidence="4 5">GE09</strain>
    </source>
</reference>
<dbReference type="SUPFAM" id="SSF53474">
    <property type="entry name" value="alpha/beta-Hydrolases"/>
    <property type="match status" value="1"/>
</dbReference>
<dbReference type="PANTHER" id="PTHR10272:SF0">
    <property type="entry name" value="PLATELET-ACTIVATING FACTOR ACETYLHYDROLASE"/>
    <property type="match status" value="1"/>
</dbReference>
<evidence type="ECO:0000256" key="1">
    <source>
        <dbReference type="ARBA" id="ARBA00022801"/>
    </source>
</evidence>
<evidence type="ECO:0000313" key="5">
    <source>
        <dbReference type="Proteomes" id="UP001320119"/>
    </source>
</evidence>
<organism evidence="4 5">
    <name type="scientific">Marinagarivorans cellulosilyticus</name>
    <dbReference type="NCBI Taxonomy" id="2721545"/>
    <lineage>
        <taxon>Bacteria</taxon>
        <taxon>Pseudomonadati</taxon>
        <taxon>Pseudomonadota</taxon>
        <taxon>Gammaproteobacteria</taxon>
        <taxon>Cellvibrionales</taxon>
        <taxon>Cellvibrionaceae</taxon>
        <taxon>Marinagarivorans</taxon>
    </lineage>
</organism>
<dbReference type="EMBL" id="AP023086">
    <property type="protein sequence ID" value="BCD96457.1"/>
    <property type="molecule type" value="Genomic_DNA"/>
</dbReference>
<evidence type="ECO:0008006" key="6">
    <source>
        <dbReference type="Google" id="ProtNLM"/>
    </source>
</evidence>
<keyword evidence="5" id="KW-1185">Reference proteome</keyword>
<dbReference type="Gene3D" id="3.40.50.1820">
    <property type="entry name" value="alpha/beta hydrolase"/>
    <property type="match status" value="1"/>
</dbReference>
<dbReference type="InterPro" id="IPR017395">
    <property type="entry name" value="Chlorophyllase-like"/>
</dbReference>
<dbReference type="InterPro" id="IPR016986">
    <property type="entry name" value="UCP031982_abhydr"/>
</dbReference>
<dbReference type="PIRSF" id="PIRSF031982">
    <property type="entry name" value="UCP031982_abhydr"/>
    <property type="match status" value="1"/>
</dbReference>
<dbReference type="KEGG" id="marq:MARGE09_P0657"/>
<dbReference type="Proteomes" id="UP001320119">
    <property type="component" value="Chromosome"/>
</dbReference>
<sequence length="345" mass="37371">MNTIYVQLFCITLLFMGEGALGNTANVKSAAPPPFNVVMDDQTYFDKSRQRPIKVVFWYPAGDCNAKQALRCNHVVSASLPPVLLSHGAMGSALEYQWLARTLAARGHIVVGVSHFGESWVYGQESIQPQMVTSVWHRPQDLSEVLNNLSRQAVFNATPNWSRVIAAGHSSGGYTALALVGLRLSAEQLRDYCDSDLSAQDLGCRYADEINRNVDKAQLSTMAKLLAGSYTDARVIAAIAMAPALGPGATAQSLNNLSVPVFIVAAQQDDFLPHNAHGQRYVKGIKKADVMLLNNGEGHFVFVDTCSHNYSAQGIAICQDAQGIDRAQVHAKMGQAVLGFVKTLH</sequence>
<dbReference type="PANTHER" id="PTHR10272">
    <property type="entry name" value="PLATELET-ACTIVATING FACTOR ACETYLHYDROLASE"/>
    <property type="match status" value="1"/>
</dbReference>
<dbReference type="InterPro" id="IPR029058">
    <property type="entry name" value="AB_hydrolase_fold"/>
</dbReference>
<evidence type="ECO:0000256" key="2">
    <source>
        <dbReference type="ARBA" id="ARBA00022963"/>
    </source>
</evidence>
<gene>
    <name evidence="4" type="ORF">MARGE09_P0657</name>
</gene>
<keyword evidence="2" id="KW-0442">Lipid degradation</keyword>
<dbReference type="AlphaFoldDB" id="A0AAN1WF56"/>
<dbReference type="Pfam" id="PF07224">
    <property type="entry name" value="Chlorophyllase"/>
    <property type="match status" value="1"/>
</dbReference>
<dbReference type="GO" id="GO:0003847">
    <property type="term" value="F:1-alkyl-2-acetylglycerophosphocholine esterase activity"/>
    <property type="evidence" value="ECO:0007669"/>
    <property type="project" value="TreeGrafter"/>
</dbReference>
<keyword evidence="1" id="KW-0378">Hydrolase</keyword>
<evidence type="ECO:0000256" key="3">
    <source>
        <dbReference type="ARBA" id="ARBA00023098"/>
    </source>
</evidence>
<dbReference type="GO" id="GO:0016042">
    <property type="term" value="P:lipid catabolic process"/>
    <property type="evidence" value="ECO:0007669"/>
    <property type="project" value="UniProtKB-KW"/>
</dbReference>
<proteinExistence type="predicted"/>
<dbReference type="RefSeq" id="WP_236985956.1">
    <property type="nucleotide sequence ID" value="NZ_AP023086.1"/>
</dbReference>
<evidence type="ECO:0000313" key="4">
    <source>
        <dbReference type="EMBL" id="BCD96457.1"/>
    </source>
</evidence>
<name>A0AAN1WF56_9GAMM</name>